<evidence type="ECO:0000313" key="2">
    <source>
        <dbReference type="Proteomes" id="UP000019146"/>
    </source>
</evidence>
<dbReference type="Proteomes" id="UP000019146">
    <property type="component" value="Chromosome 2"/>
</dbReference>
<accession>A0A0P0RCN4</accession>
<dbReference type="KEGG" id="bcai:K788_0002756"/>
<protein>
    <submittedName>
        <fullName evidence="1">Polyketide cyclase</fullName>
    </submittedName>
</protein>
<dbReference type="GeneID" id="69970225"/>
<dbReference type="SUPFAM" id="SSF55961">
    <property type="entry name" value="Bet v1-like"/>
    <property type="match status" value="1"/>
</dbReference>
<dbReference type="AlphaFoldDB" id="A0A0P0RCN4"/>
<organism evidence="1 2">
    <name type="scientific">Paraburkholderia caribensis MBA4</name>
    <dbReference type="NCBI Taxonomy" id="1323664"/>
    <lineage>
        <taxon>Bacteria</taxon>
        <taxon>Pseudomonadati</taxon>
        <taxon>Pseudomonadota</taxon>
        <taxon>Betaproteobacteria</taxon>
        <taxon>Burkholderiales</taxon>
        <taxon>Burkholderiaceae</taxon>
        <taxon>Paraburkholderia</taxon>
    </lineage>
</organism>
<gene>
    <name evidence="1" type="ORF">K788_0002756</name>
</gene>
<evidence type="ECO:0000313" key="1">
    <source>
        <dbReference type="EMBL" id="ALL66235.1"/>
    </source>
</evidence>
<proteinExistence type="predicted"/>
<dbReference type="RefSeq" id="WP_035989266.1">
    <property type="nucleotide sequence ID" value="NZ_CP012747.1"/>
</dbReference>
<sequence length="135" mass="15250">MANISESKTISVAIARDWREVYAFMEHPLSFAQWASGLGKPLRGEGAQWTFESADGKLIDVRFTPRNPYGVLDHYVSTGQGDEIYIPMRVIANRESCEVLFTLFRTAGMSDAQFAADAQWVGRDLAELKRFLEQQ</sequence>
<reference evidence="1 2" key="1">
    <citation type="journal article" date="2014" name="Genome Announc.">
        <title>Draft Genome Sequence of the Haloacid-Degrading Burkholderia caribensis Strain MBA4.</title>
        <authorList>
            <person name="Pan Y."/>
            <person name="Kong K.F."/>
            <person name="Tsang J.S."/>
        </authorList>
    </citation>
    <scope>NUCLEOTIDE SEQUENCE [LARGE SCALE GENOMIC DNA]</scope>
    <source>
        <strain evidence="1 2">MBA4</strain>
    </source>
</reference>
<dbReference type="EMBL" id="CP012747">
    <property type="protein sequence ID" value="ALL66235.1"/>
    <property type="molecule type" value="Genomic_DNA"/>
</dbReference>
<name>A0A0P0RCN4_9BURK</name>
<dbReference type="InterPro" id="IPR023393">
    <property type="entry name" value="START-like_dom_sf"/>
</dbReference>
<dbReference type="Gene3D" id="3.30.530.20">
    <property type="match status" value="1"/>
</dbReference>